<keyword evidence="2" id="KW-1185">Reference proteome</keyword>
<evidence type="ECO:0000313" key="1">
    <source>
        <dbReference type="EMBL" id="GGP01174.1"/>
    </source>
</evidence>
<evidence type="ECO:0000313" key="2">
    <source>
        <dbReference type="Proteomes" id="UP000620064"/>
    </source>
</evidence>
<gene>
    <name evidence="1" type="ORF">GCM10010992_00790</name>
</gene>
<organism evidence="1 2">
    <name type="scientific">Cloacibacterium rupense</name>
    <dbReference type="NCBI Taxonomy" id="517423"/>
    <lineage>
        <taxon>Bacteria</taxon>
        <taxon>Pseudomonadati</taxon>
        <taxon>Bacteroidota</taxon>
        <taxon>Flavobacteriia</taxon>
        <taxon>Flavobacteriales</taxon>
        <taxon>Weeksellaceae</taxon>
    </lineage>
</organism>
<dbReference type="EMBL" id="BMLV01000001">
    <property type="protein sequence ID" value="GGP01174.1"/>
    <property type="molecule type" value="Genomic_DNA"/>
</dbReference>
<name>A0ABQ2NK39_9FLAO</name>
<accession>A0ABQ2NK39</accession>
<dbReference type="Proteomes" id="UP000620064">
    <property type="component" value="Unassembled WGS sequence"/>
</dbReference>
<protein>
    <submittedName>
        <fullName evidence="1">Uncharacterized protein</fullName>
    </submittedName>
</protein>
<proteinExistence type="predicted"/>
<sequence>MLIINDYKIKHNENTLVLPIEKTENSISYKFGNNIISFDLNNFSEFNQQRKLDVYLLGYSFNYSLETGTKNYNLEKNRDGSSILVLDKLIYKKKYFFYKKQEIVKFKIRLDKHKKYQMYYSLLNIN</sequence>
<comment type="caution">
    <text evidence="1">The sequence shown here is derived from an EMBL/GenBank/DDBJ whole genome shotgun (WGS) entry which is preliminary data.</text>
</comment>
<reference evidence="2" key="1">
    <citation type="journal article" date="2019" name="Int. J. Syst. Evol. Microbiol.">
        <title>The Global Catalogue of Microorganisms (GCM) 10K type strain sequencing project: providing services to taxonomists for standard genome sequencing and annotation.</title>
        <authorList>
            <consortium name="The Broad Institute Genomics Platform"/>
            <consortium name="The Broad Institute Genome Sequencing Center for Infectious Disease"/>
            <person name="Wu L."/>
            <person name="Ma J."/>
        </authorList>
    </citation>
    <scope>NUCLEOTIDE SEQUENCE [LARGE SCALE GENOMIC DNA]</scope>
    <source>
        <strain evidence="2">CGMCC 1.7656</strain>
    </source>
</reference>